<gene>
    <name evidence="2" type="ORF">DIW15_02175</name>
</gene>
<feature type="transmembrane region" description="Helical" evidence="1">
    <location>
        <begin position="104"/>
        <end position="121"/>
    </location>
</feature>
<proteinExistence type="predicted"/>
<evidence type="ECO:0000313" key="2">
    <source>
        <dbReference type="EMBL" id="HCS93499.1"/>
    </source>
</evidence>
<keyword evidence="1" id="KW-0812">Transmembrane</keyword>
<accession>A0A3D4S3W4</accession>
<evidence type="ECO:0000313" key="3">
    <source>
        <dbReference type="Proteomes" id="UP000262195"/>
    </source>
</evidence>
<feature type="transmembrane region" description="Helical" evidence="1">
    <location>
        <begin position="38"/>
        <end position="59"/>
    </location>
</feature>
<organism evidence="2 3">
    <name type="scientific">Bavariicoccus seileri</name>
    <dbReference type="NCBI Taxonomy" id="549685"/>
    <lineage>
        <taxon>Bacteria</taxon>
        <taxon>Bacillati</taxon>
        <taxon>Bacillota</taxon>
        <taxon>Bacilli</taxon>
        <taxon>Lactobacillales</taxon>
        <taxon>Enterococcaceae</taxon>
        <taxon>Bavariicoccus</taxon>
    </lineage>
</organism>
<dbReference type="AlphaFoldDB" id="A0A3D4S3W4"/>
<feature type="transmembrane region" description="Helical" evidence="1">
    <location>
        <begin position="80"/>
        <end position="98"/>
    </location>
</feature>
<evidence type="ECO:0000256" key="1">
    <source>
        <dbReference type="SAM" id="Phobius"/>
    </source>
</evidence>
<dbReference type="Proteomes" id="UP000262195">
    <property type="component" value="Unassembled WGS sequence"/>
</dbReference>
<keyword evidence="1" id="KW-0472">Membrane</keyword>
<keyword evidence="1" id="KW-1133">Transmembrane helix</keyword>
<dbReference type="PANTHER" id="PTHR37814">
    <property type="entry name" value="CONSERVED MEMBRANE PROTEIN"/>
    <property type="match status" value="1"/>
</dbReference>
<dbReference type="EMBL" id="DQHO01000016">
    <property type="protein sequence ID" value="HCS93499.1"/>
    <property type="molecule type" value="Genomic_DNA"/>
</dbReference>
<dbReference type="InterPro" id="IPR038728">
    <property type="entry name" value="YkvI-like"/>
</dbReference>
<reference evidence="2 3" key="1">
    <citation type="journal article" date="2018" name="Nat. Biotechnol.">
        <title>A standardized bacterial taxonomy based on genome phylogeny substantially revises the tree of life.</title>
        <authorList>
            <person name="Parks D.H."/>
            <person name="Chuvochina M."/>
            <person name="Waite D.W."/>
            <person name="Rinke C."/>
            <person name="Skarshewski A."/>
            <person name="Chaumeil P.A."/>
            <person name="Hugenholtz P."/>
        </authorList>
    </citation>
    <scope>NUCLEOTIDE SEQUENCE [LARGE SCALE GENOMIC DNA]</scope>
    <source>
        <strain evidence="2">UBA11306</strain>
    </source>
</reference>
<name>A0A3D4S3W4_9ENTE</name>
<protein>
    <submittedName>
        <fullName evidence="2">Uncharacterized protein</fullName>
    </submittedName>
</protein>
<sequence length="132" mass="14379">MLGGTALMVSGFLLNLALLSYAEETAGLAIPNLYFAELLSPIFSFIFSLILLGEIFSTATPMLWVSATRIAPEGSQKYRISLFVLSVLAFFGGQLPFATLVGTIYPYTGYLGIVVMAMIIYREHIASKLNKV</sequence>
<dbReference type="PANTHER" id="PTHR37814:SF1">
    <property type="entry name" value="MEMBRANE PROTEIN"/>
    <property type="match status" value="1"/>
</dbReference>
<comment type="caution">
    <text evidence="2">The sequence shown here is derived from an EMBL/GenBank/DDBJ whole genome shotgun (WGS) entry which is preliminary data.</text>
</comment>